<organism evidence="2 3">
    <name type="scientific">Franconibacter daqui</name>
    <dbReference type="NCBI Taxonomy" id="2047724"/>
    <lineage>
        <taxon>Bacteria</taxon>
        <taxon>Pseudomonadati</taxon>
        <taxon>Pseudomonadota</taxon>
        <taxon>Gammaproteobacteria</taxon>
        <taxon>Enterobacterales</taxon>
        <taxon>Enterobacteriaceae</taxon>
        <taxon>Franconibacter</taxon>
    </lineage>
</organism>
<dbReference type="RefSeq" id="WP_349951483.1">
    <property type="nucleotide sequence ID" value="NZ_JBEHGX010000008.1"/>
</dbReference>
<sequence>MDMQWEKLLSSARRKDKYKKAMQEEEAPASYVTPPISTGRLTLDFQKPQQQLMLALPEK</sequence>
<name>A0ABV1PQT4_9ENTR</name>
<reference evidence="2 3" key="1">
    <citation type="submission" date="2024-06" db="EMBL/GenBank/DDBJ databases">
        <title>Fanconibacter daqui strain Q02 whole shotgun sequencing project.</title>
        <authorList>
            <person name="Rodrigues J.W.A."/>
            <person name="Viana L.C."/>
            <person name="Vieira E.C."/>
            <person name="Souza F.O.L."/>
            <person name="Alegria O.C."/>
            <person name="Patroca S."/>
            <person name="Cruz A.C.R."/>
            <person name="Nunes A.R.C."/>
        </authorList>
    </citation>
    <scope>NUCLEOTIDE SEQUENCE [LARGE SCALE GENOMIC DNA]</scope>
    <source>
        <strain evidence="2 3">Q02</strain>
    </source>
</reference>
<gene>
    <name evidence="2" type="ORF">ABQG75_15735</name>
</gene>
<proteinExistence type="predicted"/>
<keyword evidence="3" id="KW-1185">Reference proteome</keyword>
<feature type="region of interest" description="Disordered" evidence="1">
    <location>
        <begin position="14"/>
        <end position="37"/>
    </location>
</feature>
<dbReference type="EMBL" id="JBEHGX010000008">
    <property type="protein sequence ID" value="MER0127183.1"/>
    <property type="molecule type" value="Genomic_DNA"/>
</dbReference>
<evidence type="ECO:0000313" key="3">
    <source>
        <dbReference type="Proteomes" id="UP001447374"/>
    </source>
</evidence>
<accession>A0ABV1PQT4</accession>
<evidence type="ECO:0000256" key="1">
    <source>
        <dbReference type="SAM" id="MobiDB-lite"/>
    </source>
</evidence>
<dbReference type="Proteomes" id="UP001447374">
    <property type="component" value="Unassembled WGS sequence"/>
</dbReference>
<protein>
    <submittedName>
        <fullName evidence="2">Uncharacterized protein</fullName>
    </submittedName>
</protein>
<evidence type="ECO:0000313" key="2">
    <source>
        <dbReference type="EMBL" id="MER0127183.1"/>
    </source>
</evidence>
<comment type="caution">
    <text evidence="2">The sequence shown here is derived from an EMBL/GenBank/DDBJ whole genome shotgun (WGS) entry which is preliminary data.</text>
</comment>